<dbReference type="CDD" id="cd15457">
    <property type="entry name" value="NADAR"/>
    <property type="match status" value="1"/>
</dbReference>
<comment type="function">
    <text evidence="3">Hydrolase that can remove conjugated ubiquitin from proteins and may therefore play an important regulatory role at the level of protein turnover by preventing degradation.</text>
</comment>
<evidence type="ECO:0000313" key="5">
    <source>
        <dbReference type="EMBL" id="CAD9600087.1"/>
    </source>
</evidence>
<dbReference type="GO" id="GO:0004843">
    <property type="term" value="F:cysteine-type deubiquitinase activity"/>
    <property type="evidence" value="ECO:0007669"/>
    <property type="project" value="UniProtKB-UniRule"/>
</dbReference>
<dbReference type="GO" id="GO:0005829">
    <property type="term" value="C:cytosol"/>
    <property type="evidence" value="ECO:0007669"/>
    <property type="project" value="TreeGrafter"/>
</dbReference>
<comment type="subcellular location">
    <subcellularLocation>
        <location evidence="3">Cytoplasm</location>
    </subcellularLocation>
</comment>
<evidence type="ECO:0000256" key="3">
    <source>
        <dbReference type="RuleBase" id="RU367104"/>
    </source>
</evidence>
<proteinExistence type="predicted"/>
<dbReference type="Gene3D" id="3.90.70.80">
    <property type="match status" value="1"/>
</dbReference>
<dbReference type="SUPFAM" id="SSF54001">
    <property type="entry name" value="Cysteine proteinases"/>
    <property type="match status" value="1"/>
</dbReference>
<dbReference type="PANTHER" id="PTHR13312">
    <property type="entry name" value="HIV-INDUCED PROTEIN-7-LIKE PROTEASE"/>
    <property type="match status" value="1"/>
</dbReference>
<dbReference type="EC" id="3.4.19.12" evidence="3"/>
<keyword evidence="3" id="KW-0963">Cytoplasm</keyword>
<evidence type="ECO:0000256" key="2">
    <source>
        <dbReference type="ARBA" id="ARBA00022801"/>
    </source>
</evidence>
<comment type="catalytic activity">
    <reaction evidence="1 3">
        <text>Thiol-dependent hydrolysis of ester, thioester, amide, peptide and isopeptide bonds formed by the C-terminal Gly of ubiquitin (a 76-residue protein attached to proteins as an intracellular targeting signal).</text>
        <dbReference type="EC" id="3.4.19.12"/>
    </reaction>
</comment>
<reference evidence="5" key="1">
    <citation type="submission" date="2021-01" db="EMBL/GenBank/DDBJ databases">
        <authorList>
            <person name="Corre E."/>
            <person name="Pelletier E."/>
            <person name="Niang G."/>
            <person name="Scheremetjew M."/>
            <person name="Finn R."/>
            <person name="Kale V."/>
            <person name="Holt S."/>
            <person name="Cochrane G."/>
            <person name="Meng A."/>
            <person name="Brown T."/>
            <person name="Cohen L."/>
        </authorList>
    </citation>
    <scope>NUCLEOTIDE SEQUENCE</scope>
    <source>
        <strain evidence="5">RCC3387</strain>
    </source>
</reference>
<keyword evidence="3" id="KW-0788">Thiol protease</keyword>
<dbReference type="InterPro" id="IPR012816">
    <property type="entry name" value="NADAR"/>
</dbReference>
<keyword evidence="3" id="KW-0833">Ubl conjugation pathway</keyword>
<dbReference type="EMBL" id="HBGW01059155">
    <property type="protein sequence ID" value="CAD9600087.1"/>
    <property type="molecule type" value="Transcribed_RNA"/>
</dbReference>
<evidence type="ECO:0000259" key="4">
    <source>
        <dbReference type="Pfam" id="PF08719"/>
    </source>
</evidence>
<accession>A0A6U6PK25</accession>
<dbReference type="GO" id="GO:0016579">
    <property type="term" value="P:protein deubiquitination"/>
    <property type="evidence" value="ECO:0007669"/>
    <property type="project" value="TreeGrafter"/>
</dbReference>
<protein>
    <recommendedName>
        <fullName evidence="3">Ubiquitin thioesterase OTU</fullName>
        <ecNumber evidence="3">3.4.19.12</ecNumber>
    </recommendedName>
</protein>
<dbReference type="GO" id="GO:0030968">
    <property type="term" value="P:endoplasmic reticulum unfolded protein response"/>
    <property type="evidence" value="ECO:0007669"/>
    <property type="project" value="TreeGrafter"/>
</dbReference>
<keyword evidence="3" id="KW-0645">Protease</keyword>
<dbReference type="Pfam" id="PF08719">
    <property type="entry name" value="NADAR"/>
    <property type="match status" value="1"/>
</dbReference>
<dbReference type="Gene3D" id="1.10.357.40">
    <property type="entry name" value="YbiA-like"/>
    <property type="match status" value="1"/>
</dbReference>
<dbReference type="GO" id="GO:0036503">
    <property type="term" value="P:ERAD pathway"/>
    <property type="evidence" value="ECO:0007669"/>
    <property type="project" value="TreeGrafter"/>
</dbReference>
<feature type="domain" description="NADAR" evidence="4">
    <location>
        <begin position="255"/>
        <end position="396"/>
    </location>
</feature>
<name>A0A6U6PK25_9DINO</name>
<dbReference type="InterPro" id="IPR037238">
    <property type="entry name" value="YbiA-like_sf"/>
</dbReference>
<dbReference type="AlphaFoldDB" id="A0A6U6PK25"/>
<evidence type="ECO:0000256" key="1">
    <source>
        <dbReference type="ARBA" id="ARBA00000707"/>
    </source>
</evidence>
<dbReference type="InterPro" id="IPR038765">
    <property type="entry name" value="Papain-like_cys_pep_sf"/>
</dbReference>
<gene>
    <name evidence="5" type="ORF">BRAN1462_LOCUS37648</name>
</gene>
<dbReference type="SUPFAM" id="SSF143990">
    <property type="entry name" value="YbiA-like"/>
    <property type="match status" value="1"/>
</dbReference>
<organism evidence="5">
    <name type="scientific">Zooxanthella nutricula</name>
    <dbReference type="NCBI Taxonomy" id="1333877"/>
    <lineage>
        <taxon>Eukaryota</taxon>
        <taxon>Sar</taxon>
        <taxon>Alveolata</taxon>
        <taxon>Dinophyceae</taxon>
        <taxon>Peridiniales</taxon>
        <taxon>Peridiniales incertae sedis</taxon>
        <taxon>Zooxanthella</taxon>
    </lineage>
</organism>
<dbReference type="PANTHER" id="PTHR13312:SF0">
    <property type="entry name" value="UBIQUITIN THIOESTERASE OTU1"/>
    <property type="match status" value="1"/>
</dbReference>
<sequence length="401" mass="43383">MAAAPLTAIRRRVKDDHSCLFWAFAYLAEGCEAGLQSVSDPGEAGRAKVRELREACAQDALKDPDPMTRALLLDVGSVEAYASKIRDKYEWGGENEVLALARHYSLEVALVNCESLQVMCYGSDVPDCKGRVHILYTGQHYDPLVAGVSPDAPPSAERRCFAQGDGSLEAAALEAARAHNAEAARRAKQKRVKKIKCLGCGQLLSDAEAFAMHCQEVEHDDDFAYECENVEVVIEGDEPLPEGSIDLASDSVHTFNNVAQEALSNLHATPVTIGATKYHSLEHYWLCAQYIGQDDAVAASIASAASTEQAAILAHGASPHSQRPDWRERRAAVMLEAMRAKVSQNPAFAEMLRATGEKTIVCVDTDPWAGMQAPGGIATGQNNVGKCMMEVRGELRSVRSI</sequence>
<keyword evidence="2 3" id="KW-0378">Hydrolase</keyword>
<dbReference type="GO" id="GO:0005634">
    <property type="term" value="C:nucleus"/>
    <property type="evidence" value="ECO:0007669"/>
    <property type="project" value="TreeGrafter"/>
</dbReference>